<name>A0AAW0HMW1_MYOGA</name>
<dbReference type="InterPro" id="IPR020575">
    <property type="entry name" value="Hsp90_N"/>
</dbReference>
<keyword evidence="4" id="KW-0143">Chaperone</keyword>
<evidence type="ECO:0000256" key="1">
    <source>
        <dbReference type="ARBA" id="ARBA00008239"/>
    </source>
</evidence>
<keyword evidence="6" id="KW-0732">Signal</keyword>
<feature type="chain" id="PRO_5043642754" evidence="6">
    <location>
        <begin position="29"/>
        <end position="262"/>
    </location>
</feature>
<evidence type="ECO:0000256" key="3">
    <source>
        <dbReference type="ARBA" id="ARBA00022840"/>
    </source>
</evidence>
<dbReference type="GO" id="GO:0051082">
    <property type="term" value="F:unfolded protein binding"/>
    <property type="evidence" value="ECO:0007669"/>
    <property type="project" value="InterPro"/>
</dbReference>
<evidence type="ECO:0000256" key="4">
    <source>
        <dbReference type="ARBA" id="ARBA00023186"/>
    </source>
</evidence>
<keyword evidence="2" id="KW-0547">Nucleotide-binding</keyword>
<feature type="region of interest" description="Disordered" evidence="5">
    <location>
        <begin position="171"/>
        <end position="243"/>
    </location>
</feature>
<feature type="signal peptide" evidence="6">
    <location>
        <begin position="1"/>
        <end position="28"/>
    </location>
</feature>
<comment type="similarity">
    <text evidence="1">Belongs to the heat shock protein 90 family.</text>
</comment>
<dbReference type="InterPro" id="IPR036890">
    <property type="entry name" value="HATPase_C_sf"/>
</dbReference>
<feature type="compositionally biased region" description="Basic and acidic residues" evidence="5">
    <location>
        <begin position="173"/>
        <end position="182"/>
    </location>
</feature>
<accession>A0AAW0HMW1</accession>
<evidence type="ECO:0000256" key="5">
    <source>
        <dbReference type="SAM" id="MobiDB-lite"/>
    </source>
</evidence>
<dbReference type="GO" id="GO:0140662">
    <property type="term" value="F:ATP-dependent protein folding chaperone"/>
    <property type="evidence" value="ECO:0007669"/>
    <property type="project" value="InterPro"/>
</dbReference>
<dbReference type="Proteomes" id="UP001488838">
    <property type="component" value="Unassembled WGS sequence"/>
</dbReference>
<dbReference type="Gene3D" id="3.30.565.10">
    <property type="entry name" value="Histidine kinase-like ATPase, C-terminal domain"/>
    <property type="match status" value="1"/>
</dbReference>
<dbReference type="GO" id="GO:0016887">
    <property type="term" value="F:ATP hydrolysis activity"/>
    <property type="evidence" value="ECO:0007669"/>
    <property type="project" value="InterPro"/>
</dbReference>
<feature type="compositionally biased region" description="Basic and acidic residues" evidence="5">
    <location>
        <begin position="189"/>
        <end position="221"/>
    </location>
</feature>
<feature type="compositionally biased region" description="Basic and acidic residues" evidence="5">
    <location>
        <begin position="228"/>
        <end position="237"/>
    </location>
</feature>
<dbReference type="PANTHER" id="PTHR11528">
    <property type="entry name" value="HEAT SHOCK PROTEIN 90 FAMILY MEMBER"/>
    <property type="match status" value="1"/>
</dbReference>
<dbReference type="EMBL" id="JBBHLL010000392">
    <property type="protein sequence ID" value="KAK7804123.1"/>
    <property type="molecule type" value="Genomic_DNA"/>
</dbReference>
<evidence type="ECO:0000313" key="8">
    <source>
        <dbReference type="Proteomes" id="UP001488838"/>
    </source>
</evidence>
<proteinExistence type="inferred from homology"/>
<dbReference type="SUPFAM" id="SSF55874">
    <property type="entry name" value="ATPase domain of HSP90 chaperone/DNA topoisomerase II/histidine kinase"/>
    <property type="match status" value="1"/>
</dbReference>
<gene>
    <name evidence="7" type="ORF">U0070_020725</name>
</gene>
<evidence type="ECO:0000256" key="2">
    <source>
        <dbReference type="ARBA" id="ARBA00022741"/>
    </source>
</evidence>
<comment type="caution">
    <text evidence="7">The sequence shown here is derived from an EMBL/GenBank/DDBJ whole genome shotgun (WGS) entry which is preliminary data.</text>
</comment>
<dbReference type="GO" id="GO:0005524">
    <property type="term" value="F:ATP binding"/>
    <property type="evidence" value="ECO:0007669"/>
    <property type="project" value="UniProtKB-KW"/>
</dbReference>
<dbReference type="PRINTS" id="PR00775">
    <property type="entry name" value="HEATSHOCK90"/>
</dbReference>
<dbReference type="InterPro" id="IPR001404">
    <property type="entry name" value="Hsp90_fam"/>
</dbReference>
<protein>
    <submittedName>
        <fullName evidence="7">Uncharacterized protein</fullName>
    </submittedName>
</protein>
<dbReference type="AlphaFoldDB" id="A0AAW0HMW1"/>
<organism evidence="7 8">
    <name type="scientific">Myodes glareolus</name>
    <name type="common">Bank vole</name>
    <name type="synonym">Clethrionomys glareolus</name>
    <dbReference type="NCBI Taxonomy" id="447135"/>
    <lineage>
        <taxon>Eukaryota</taxon>
        <taxon>Metazoa</taxon>
        <taxon>Chordata</taxon>
        <taxon>Craniata</taxon>
        <taxon>Vertebrata</taxon>
        <taxon>Euteleostomi</taxon>
        <taxon>Mammalia</taxon>
        <taxon>Eutheria</taxon>
        <taxon>Euarchontoglires</taxon>
        <taxon>Glires</taxon>
        <taxon>Rodentia</taxon>
        <taxon>Myomorpha</taxon>
        <taxon>Muroidea</taxon>
        <taxon>Cricetidae</taxon>
        <taxon>Arvicolinae</taxon>
        <taxon>Myodes</taxon>
    </lineage>
</organism>
<keyword evidence="3" id="KW-0067">ATP-binding</keyword>
<evidence type="ECO:0000313" key="7">
    <source>
        <dbReference type="EMBL" id="KAK7804123.1"/>
    </source>
</evidence>
<keyword evidence="8" id="KW-1185">Reference proteome</keyword>
<reference evidence="7 8" key="1">
    <citation type="journal article" date="2023" name="bioRxiv">
        <title>Conserved and derived expression patterns and positive selection on dental genes reveal complex evolutionary context of ever-growing rodent molars.</title>
        <authorList>
            <person name="Calamari Z.T."/>
            <person name="Song A."/>
            <person name="Cohen E."/>
            <person name="Akter M."/>
            <person name="Roy R.D."/>
            <person name="Hallikas O."/>
            <person name="Christensen M.M."/>
            <person name="Li P."/>
            <person name="Marangoni P."/>
            <person name="Jernvall J."/>
            <person name="Klein O.D."/>
        </authorList>
    </citation>
    <scope>NUCLEOTIDE SEQUENCE [LARGE SCALE GENOMIC DNA]</scope>
    <source>
        <strain evidence="7">V071</strain>
    </source>
</reference>
<evidence type="ECO:0000256" key="6">
    <source>
        <dbReference type="SAM" id="SignalP"/>
    </source>
</evidence>
<sequence>MLILDCIGVWTSSLALVSFSGLTVLNEAKTPEEIQTQDQPMEEEEVRTFAFKAKNFQVTSLIINSFYLNEEIFLRELISNSLDPLGKIRDESLTDPRKELHINLFTNKQDQTNTRIRMAKTDLINSLNCPDWQRLHGDLADWCSYLCNWPVWCHFPLWVFGCRKVTVVTKSNGEQRQDKEARDDEAEEKGDKEEEKDKEEQESDDKPEKEGVGSSDNEKVVTRRRLRERMGQEELNRTETLGPEILITLLMKTAEGPQEHKQ</sequence>